<dbReference type="NCBIfam" id="TIGR04511">
    <property type="entry name" value="SagB_rel_DH_2"/>
    <property type="match status" value="1"/>
</dbReference>
<dbReference type="AlphaFoldDB" id="A0A1W1H348"/>
<protein>
    <submittedName>
        <fullName evidence="2">Putative peptide maturation dehydrogenase</fullName>
    </submittedName>
</protein>
<dbReference type="Pfam" id="PF00881">
    <property type="entry name" value="Nitroreductase"/>
    <property type="match status" value="1"/>
</dbReference>
<proteinExistence type="predicted"/>
<organism evidence="2 3">
    <name type="scientific">Stenotrophomonas indicatrix</name>
    <dbReference type="NCBI Taxonomy" id="2045451"/>
    <lineage>
        <taxon>Bacteria</taxon>
        <taxon>Pseudomonadati</taxon>
        <taxon>Pseudomonadota</taxon>
        <taxon>Gammaproteobacteria</taxon>
        <taxon>Lysobacterales</taxon>
        <taxon>Lysobacteraceae</taxon>
        <taxon>Stenotrophomonas</taxon>
    </lineage>
</organism>
<dbReference type="NCBIfam" id="TIGR03605">
    <property type="entry name" value="antibiot_sagB"/>
    <property type="match status" value="1"/>
</dbReference>
<dbReference type="InterPro" id="IPR029479">
    <property type="entry name" value="Nitroreductase"/>
</dbReference>
<gene>
    <name evidence="2" type="ORF">SAMN04488690_3649</name>
</gene>
<evidence type="ECO:0000259" key="1">
    <source>
        <dbReference type="Pfam" id="PF00881"/>
    </source>
</evidence>
<evidence type="ECO:0000313" key="3">
    <source>
        <dbReference type="Proteomes" id="UP000191133"/>
    </source>
</evidence>
<dbReference type="EMBL" id="FWEU01000005">
    <property type="protein sequence ID" value="SLM25894.1"/>
    <property type="molecule type" value="Genomic_DNA"/>
</dbReference>
<dbReference type="InterPro" id="IPR020051">
    <property type="entry name" value="SagB-type_dehydrogenase"/>
</dbReference>
<dbReference type="SUPFAM" id="SSF55469">
    <property type="entry name" value="FMN-dependent nitroreductase-like"/>
    <property type="match status" value="1"/>
</dbReference>
<dbReference type="InterPro" id="IPR030965">
    <property type="entry name" value="SagB-rel_DH_2"/>
</dbReference>
<accession>A0A1W1H348</accession>
<dbReference type="PANTHER" id="PTHR43745:SF2">
    <property type="entry name" value="NITROREDUCTASE MJ1384-RELATED"/>
    <property type="match status" value="1"/>
</dbReference>
<dbReference type="InterPro" id="IPR052544">
    <property type="entry name" value="Bacteriocin_Proc_Enz"/>
</dbReference>
<dbReference type="RefSeq" id="WP_158684089.1">
    <property type="nucleotide sequence ID" value="NZ_FWEU01000005.1"/>
</dbReference>
<reference evidence="3" key="1">
    <citation type="submission" date="2016-10" db="EMBL/GenBank/DDBJ databases">
        <authorList>
            <person name="Varghese N."/>
        </authorList>
    </citation>
    <scope>NUCLEOTIDE SEQUENCE [LARGE SCALE GENOMIC DNA]</scope>
    <source>
        <strain evidence="3">92MFCol6.1</strain>
    </source>
</reference>
<dbReference type="InterPro" id="IPR000415">
    <property type="entry name" value="Nitroreductase-like"/>
</dbReference>
<name>A0A1W1H348_9GAMM</name>
<feature type="domain" description="Nitroreductase" evidence="1">
    <location>
        <begin position="177"/>
        <end position="366"/>
    </location>
</feature>
<dbReference type="GO" id="GO:0016491">
    <property type="term" value="F:oxidoreductase activity"/>
    <property type="evidence" value="ECO:0007669"/>
    <property type="project" value="InterPro"/>
</dbReference>
<dbReference type="PANTHER" id="PTHR43745">
    <property type="entry name" value="NITROREDUCTASE MJ1384-RELATED"/>
    <property type="match status" value="1"/>
</dbReference>
<sequence length="387" mass="42579">MNFRRCRTMIVEPLERAHFDLDALLAGGSGVGFERSLQVRAAHLPTPRTVDAVSCLWLLQCSAEQWQPLPAEPKARQRVLALLEQGLLVSDDPVHAEAAAVEQQVRDSQWWPLSALHYQHSRWDGVDSVGDMERSQLMTAQDLVRSFGPPPAEAPVRRPGARSLPRCDEDPMQAQLQARATCRNFDAARAVPLPMLARLMQQVLMAQAQVETEPGVRFLKKNIPSAGSLHPVEAYVVARNVEGLPSGLYHYHATAHELGPMPVQPGDLDSFCQRLLAGQHWFANAPVQLILACRFERMFWKYRGHAKAYRAITLDAGHVSQAIYSAATAQGLGAFVTAAINEAEAERALGLQPMAEGVLAVCGFGWRAAERVTAELDPLGQVWPAAR</sequence>
<dbReference type="CDD" id="cd02142">
    <property type="entry name" value="McbC_SagB-like_oxidoreductase"/>
    <property type="match status" value="1"/>
</dbReference>
<dbReference type="Gene3D" id="3.40.109.10">
    <property type="entry name" value="NADH Oxidase"/>
    <property type="match status" value="1"/>
</dbReference>
<dbReference type="Proteomes" id="UP000191133">
    <property type="component" value="Unassembled WGS sequence"/>
</dbReference>
<evidence type="ECO:0000313" key="2">
    <source>
        <dbReference type="EMBL" id="SLM25894.1"/>
    </source>
</evidence>